<dbReference type="PANTHER" id="PTHR33392">
    <property type="entry name" value="POLYISOPRENYL-TEICHOIC ACID--PEPTIDOGLYCAN TEICHOIC ACID TRANSFERASE TAGU"/>
    <property type="match status" value="1"/>
</dbReference>
<dbReference type="EMBL" id="CAFBNF010000079">
    <property type="protein sequence ID" value="CAB4941410.1"/>
    <property type="molecule type" value="Genomic_DNA"/>
</dbReference>
<evidence type="ECO:0000256" key="1">
    <source>
        <dbReference type="SAM" id="Phobius"/>
    </source>
</evidence>
<dbReference type="InterPro" id="IPR050922">
    <property type="entry name" value="LytR/CpsA/Psr_CW_biosynth"/>
</dbReference>
<reference evidence="4" key="1">
    <citation type="submission" date="2020-05" db="EMBL/GenBank/DDBJ databases">
        <authorList>
            <person name="Chiriac C."/>
            <person name="Salcher M."/>
            <person name="Ghai R."/>
            <person name="Kavagutti S V."/>
        </authorList>
    </citation>
    <scope>NUCLEOTIDE SEQUENCE</scope>
</reference>
<feature type="domain" description="LytR/CpsA/Psr regulator C-terminal" evidence="3">
    <location>
        <begin position="379"/>
        <end position="465"/>
    </location>
</feature>
<dbReference type="AlphaFoldDB" id="A0A6J7JDX5"/>
<gene>
    <name evidence="4" type="ORF">UFOPK3773_00879</name>
</gene>
<dbReference type="Pfam" id="PF03816">
    <property type="entry name" value="LytR_cpsA_psr"/>
    <property type="match status" value="1"/>
</dbReference>
<evidence type="ECO:0000259" key="3">
    <source>
        <dbReference type="Pfam" id="PF13399"/>
    </source>
</evidence>
<dbReference type="PANTHER" id="PTHR33392:SF6">
    <property type="entry name" value="POLYISOPRENYL-TEICHOIC ACID--PEPTIDOGLYCAN TEICHOIC ACID TRANSFERASE TAGU"/>
    <property type="match status" value="1"/>
</dbReference>
<dbReference type="InterPro" id="IPR027381">
    <property type="entry name" value="LytR/CpsA/Psr_C"/>
</dbReference>
<protein>
    <submittedName>
        <fullName evidence="4">Unannotated protein</fullName>
    </submittedName>
</protein>
<feature type="domain" description="Cell envelope-related transcriptional attenuator" evidence="2">
    <location>
        <begin position="116"/>
        <end position="268"/>
    </location>
</feature>
<dbReference type="NCBIfam" id="TIGR00350">
    <property type="entry name" value="lytR_cpsA_psr"/>
    <property type="match status" value="1"/>
</dbReference>
<keyword evidence="1" id="KW-0472">Membrane</keyword>
<evidence type="ECO:0000313" key="4">
    <source>
        <dbReference type="EMBL" id="CAB4941410.1"/>
    </source>
</evidence>
<name>A0A6J7JDX5_9ZZZZ</name>
<dbReference type="InterPro" id="IPR004474">
    <property type="entry name" value="LytR_CpsA_psr"/>
</dbReference>
<keyword evidence="1" id="KW-0812">Transmembrane</keyword>
<accession>A0A6J7JDX5</accession>
<keyword evidence="1" id="KW-1133">Transmembrane helix</keyword>
<dbReference type="Gene3D" id="3.30.70.2390">
    <property type="match status" value="1"/>
</dbReference>
<dbReference type="Pfam" id="PF13399">
    <property type="entry name" value="LytR_C"/>
    <property type="match status" value="1"/>
</dbReference>
<proteinExistence type="predicted"/>
<evidence type="ECO:0000259" key="2">
    <source>
        <dbReference type="Pfam" id="PF03816"/>
    </source>
</evidence>
<sequence>MSDQTPDLASPDELHDADVSSLPINLTPRRRNVGRLVTAGGAALVLLVATVGFVAVNRYGSMTHQTDVFGPLAGTKRPIDGPGLDILLVGTDRRLGLTPPQQRALHVGAGKYGPPRPDSIMLVHLSESGDEVTVVSLPRESYVEIPAHPNIRGIPVAARKDRLNSAYLLGGRPLLVQTVEAATGVHIDHYLEVDFRGFLTMVEALDGVPVCVTKAIKDKPSGLSLAAGTTVVAGREALSYVRARAVDSEFGRLARQHRFLSSLVQKVTSTGTLINPLALNSVLDAASASITTDEGLTRDDLLALGARLRSIDLADILFFTVPIDKPNYRVDIGKAKNQSTMLWSDQSKAVFAKLAADEPLLRAPAADGSATAVRVSPSQVRIKVYNAAGVSGLAKRVADDLAASGYAIIGKPQNAKTSGATTTVIEYDPGFDQSLKTLQAALPGAQTKVVKGLGNTFVLLVGSDYTGVRPVSVSANALGPTTSIKSPTRLRTAADSICK</sequence>
<feature type="transmembrane region" description="Helical" evidence="1">
    <location>
        <begin position="36"/>
        <end position="56"/>
    </location>
</feature>
<dbReference type="Gene3D" id="3.40.630.190">
    <property type="entry name" value="LCP protein"/>
    <property type="match status" value="1"/>
</dbReference>
<organism evidence="4">
    <name type="scientific">freshwater metagenome</name>
    <dbReference type="NCBI Taxonomy" id="449393"/>
    <lineage>
        <taxon>unclassified sequences</taxon>
        <taxon>metagenomes</taxon>
        <taxon>ecological metagenomes</taxon>
    </lineage>
</organism>